<dbReference type="KEGG" id="nfr:ERS450000_02651"/>
<evidence type="ECO:0000259" key="1">
    <source>
        <dbReference type="Pfam" id="PF00144"/>
    </source>
</evidence>
<dbReference type="SUPFAM" id="SSF56601">
    <property type="entry name" value="beta-lactamase/transpeptidase-like"/>
    <property type="match status" value="1"/>
</dbReference>
<dbReference type="EC" id="3.5.2.6" evidence="2"/>
<dbReference type="InterPro" id="IPR001466">
    <property type="entry name" value="Beta-lactam-related"/>
</dbReference>
<keyword evidence="2" id="KW-0378">Hydrolase</keyword>
<dbReference type="GO" id="GO:0008800">
    <property type="term" value="F:beta-lactamase activity"/>
    <property type="evidence" value="ECO:0007669"/>
    <property type="project" value="UniProtKB-EC"/>
</dbReference>
<evidence type="ECO:0000313" key="3">
    <source>
        <dbReference type="Proteomes" id="UP000057820"/>
    </source>
</evidence>
<reference evidence="3" key="1">
    <citation type="submission" date="2015-03" db="EMBL/GenBank/DDBJ databases">
        <authorList>
            <consortium name="Pathogen Informatics"/>
        </authorList>
    </citation>
    <scope>NUCLEOTIDE SEQUENCE [LARGE SCALE GENOMIC DNA]</scope>
    <source>
        <strain evidence="3">NCTC11134</strain>
    </source>
</reference>
<accession>A0A0H5NS74</accession>
<dbReference type="Proteomes" id="UP000057820">
    <property type="component" value="Chromosome 1"/>
</dbReference>
<dbReference type="RefSeq" id="WP_060592766.1">
    <property type="nucleotide sequence ID" value="NZ_CP031418.1"/>
</dbReference>
<proteinExistence type="predicted"/>
<feature type="domain" description="Beta-lactamase-related" evidence="1">
    <location>
        <begin position="16"/>
        <end position="372"/>
    </location>
</feature>
<organism evidence="2 3">
    <name type="scientific">Nocardia farcinica</name>
    <dbReference type="NCBI Taxonomy" id="37329"/>
    <lineage>
        <taxon>Bacteria</taxon>
        <taxon>Bacillati</taxon>
        <taxon>Actinomycetota</taxon>
        <taxon>Actinomycetes</taxon>
        <taxon>Mycobacteriales</taxon>
        <taxon>Nocardiaceae</taxon>
        <taxon>Nocardia</taxon>
    </lineage>
</organism>
<dbReference type="AlphaFoldDB" id="A0A0H5NS74"/>
<dbReference type="PANTHER" id="PTHR43319:SF3">
    <property type="entry name" value="BETA-LACTAMASE-RELATED DOMAIN-CONTAINING PROTEIN"/>
    <property type="match status" value="1"/>
</dbReference>
<protein>
    <submittedName>
        <fullName evidence="2">Beta-lactamase</fullName>
        <ecNumber evidence="2">3.5.2.6</ecNumber>
    </submittedName>
</protein>
<evidence type="ECO:0000313" key="2">
    <source>
        <dbReference type="EMBL" id="CRY77899.1"/>
    </source>
</evidence>
<dbReference type="EMBL" id="LN868938">
    <property type="protein sequence ID" value="CRY77899.1"/>
    <property type="molecule type" value="Genomic_DNA"/>
</dbReference>
<gene>
    <name evidence="2" type="primary">ampC_3</name>
    <name evidence="2" type="ORF">ERS450000_02651</name>
</gene>
<dbReference type="InterPro" id="IPR052907">
    <property type="entry name" value="Beta-lactamase/esterase"/>
</dbReference>
<dbReference type="InterPro" id="IPR012338">
    <property type="entry name" value="Beta-lactam/transpept-like"/>
</dbReference>
<dbReference type="PANTHER" id="PTHR43319">
    <property type="entry name" value="BETA-LACTAMASE-RELATED"/>
    <property type="match status" value="1"/>
</dbReference>
<dbReference type="Pfam" id="PF00144">
    <property type="entry name" value="Beta-lactamase"/>
    <property type="match status" value="1"/>
</dbReference>
<dbReference type="Gene3D" id="3.40.710.10">
    <property type="entry name" value="DD-peptidase/beta-lactamase superfamily"/>
    <property type="match status" value="1"/>
</dbReference>
<sequence>MGNVAGTCDPAFAAVREVFEASLAAGADLGAAVAVFVRGRPVVDLWGGTADRRSGRAWEADTPCVAFSSGKAVTAVAALAVMRRTGIEPETPVVDWWPEFGAHGKDAVTTEHLFTHSAGLPVLERPITKAEAADPAAMAAELAGQAPLWEPGTRHGYHALTYGWLVGELVRRGTGRSVGEFVRELVDGELWFGPPAEVIAKAARLEFPAAHEMTWEPGDSASADAVVGRLAAAYRDPDSLLMRSSTNPRGSHNDPAVLAGGWPASGLVATARGLAGFYRDLLGGALIPESLLRDAVRERVRGADEVLLLDSAFGLGVMLPSQTLPVPEAARAGAFGHPGAGGSLGLADPDHDLAFAFVPNMRREALAGDRRAEDLLAAVYAAL</sequence>
<name>A0A0H5NS74_NOCFR</name>